<dbReference type="InterPro" id="IPR008978">
    <property type="entry name" value="HSP20-like_chaperone"/>
</dbReference>
<dbReference type="Proteomes" id="UP000095200">
    <property type="component" value="Unassembled WGS sequence"/>
</dbReference>
<dbReference type="STRING" id="1592317.DPF_0466"/>
<dbReference type="InterPro" id="IPR031107">
    <property type="entry name" value="Small_HSP"/>
</dbReference>
<protein>
    <recommendedName>
        <fullName evidence="3">SHSP domain-containing protein</fullName>
    </recommendedName>
</protein>
<accession>A0A194ACA0</accession>
<evidence type="ECO:0000259" key="3">
    <source>
        <dbReference type="PROSITE" id="PS01031"/>
    </source>
</evidence>
<comment type="caution">
    <text evidence="4">The sequence shown here is derived from an EMBL/GenBank/DDBJ whole genome shotgun (WGS) entry which is preliminary data.</text>
</comment>
<dbReference type="AlphaFoldDB" id="A0A194ACA0"/>
<organism evidence="4 5">
    <name type="scientific">Desulfoplanes formicivorans</name>
    <dbReference type="NCBI Taxonomy" id="1592317"/>
    <lineage>
        <taxon>Bacteria</taxon>
        <taxon>Pseudomonadati</taxon>
        <taxon>Thermodesulfobacteriota</taxon>
        <taxon>Desulfovibrionia</taxon>
        <taxon>Desulfovibrionales</taxon>
        <taxon>Desulfoplanaceae</taxon>
        <taxon>Desulfoplanes</taxon>
    </lineage>
</organism>
<feature type="domain" description="SHSP" evidence="3">
    <location>
        <begin position="37"/>
        <end position="151"/>
    </location>
</feature>
<dbReference type="RefSeq" id="WP_069857274.1">
    <property type="nucleotide sequence ID" value="NZ_BDFE01000007.1"/>
</dbReference>
<dbReference type="PANTHER" id="PTHR11527">
    <property type="entry name" value="HEAT-SHOCK PROTEIN 20 FAMILY MEMBER"/>
    <property type="match status" value="1"/>
</dbReference>
<evidence type="ECO:0000256" key="2">
    <source>
        <dbReference type="RuleBase" id="RU003616"/>
    </source>
</evidence>
<gene>
    <name evidence="4" type="ORF">DPF_0466</name>
</gene>
<dbReference type="Gene3D" id="2.60.40.790">
    <property type="match status" value="1"/>
</dbReference>
<sequence>MAKFTRNPWLEIQAMKDEIGRMMEEVHDDDPSFYPARERQAHFKPVADVYETRDSYVIEVELAGLERDAVSIEVIGHELVIYGERRHEKDVGGSAYHVLERSYGPFARRFDLPHDADTSAIKAVMQQGIVSVTLPKHVAKQDGRRIQVQDG</sequence>
<evidence type="ECO:0000313" key="5">
    <source>
        <dbReference type="Proteomes" id="UP000095200"/>
    </source>
</evidence>
<dbReference type="SUPFAM" id="SSF49764">
    <property type="entry name" value="HSP20-like chaperones"/>
    <property type="match status" value="1"/>
</dbReference>
<evidence type="ECO:0000256" key="1">
    <source>
        <dbReference type="PROSITE-ProRule" id="PRU00285"/>
    </source>
</evidence>
<dbReference type="CDD" id="cd06464">
    <property type="entry name" value="ACD_sHsps-like"/>
    <property type="match status" value="1"/>
</dbReference>
<proteinExistence type="inferred from homology"/>
<dbReference type="InterPro" id="IPR002068">
    <property type="entry name" value="A-crystallin/Hsp20_dom"/>
</dbReference>
<comment type="similarity">
    <text evidence="1 2">Belongs to the small heat shock protein (HSP20) family.</text>
</comment>
<name>A0A194ACA0_9BACT</name>
<keyword evidence="5" id="KW-1185">Reference proteome</keyword>
<reference evidence="5" key="1">
    <citation type="submission" date="2016-06" db="EMBL/GenBank/DDBJ databases">
        <title>Draft genome sequence of Desulfoplanes formicivorans strain Pf12B.</title>
        <authorList>
            <person name="Watanabe M."/>
            <person name="Kojima H."/>
            <person name="Fukui M."/>
        </authorList>
    </citation>
    <scope>NUCLEOTIDE SEQUENCE [LARGE SCALE GENOMIC DNA]</scope>
    <source>
        <strain evidence="5">Pf12B</strain>
    </source>
</reference>
<evidence type="ECO:0000313" key="4">
    <source>
        <dbReference type="EMBL" id="GAU07767.1"/>
    </source>
</evidence>
<dbReference type="Pfam" id="PF00011">
    <property type="entry name" value="HSP20"/>
    <property type="match status" value="1"/>
</dbReference>
<dbReference type="EMBL" id="BDFE01000007">
    <property type="protein sequence ID" value="GAU07767.1"/>
    <property type="molecule type" value="Genomic_DNA"/>
</dbReference>
<dbReference type="PROSITE" id="PS01031">
    <property type="entry name" value="SHSP"/>
    <property type="match status" value="1"/>
</dbReference>